<evidence type="ECO:0000313" key="3">
    <source>
        <dbReference type="EMBL" id="QHT81312.1"/>
    </source>
</evidence>
<protein>
    <recommendedName>
        <fullName evidence="2">AAA+ ATPase domain-containing protein</fullName>
    </recommendedName>
</protein>
<evidence type="ECO:0000259" key="2">
    <source>
        <dbReference type="SMART" id="SM00382"/>
    </source>
</evidence>
<dbReference type="Pfam" id="PF00004">
    <property type="entry name" value="AAA"/>
    <property type="match status" value="1"/>
</dbReference>
<evidence type="ECO:0000256" key="1">
    <source>
        <dbReference type="ARBA" id="ARBA00007448"/>
    </source>
</evidence>
<dbReference type="Gene3D" id="3.40.50.300">
    <property type="entry name" value="P-loop containing nucleotide triphosphate hydrolases"/>
    <property type="match status" value="1"/>
</dbReference>
<accession>A0A6C0HL10</accession>
<organism evidence="3">
    <name type="scientific">viral metagenome</name>
    <dbReference type="NCBI Taxonomy" id="1070528"/>
    <lineage>
        <taxon>unclassified sequences</taxon>
        <taxon>metagenomes</taxon>
        <taxon>organismal metagenomes</taxon>
    </lineage>
</organism>
<dbReference type="GO" id="GO:0016887">
    <property type="term" value="F:ATP hydrolysis activity"/>
    <property type="evidence" value="ECO:0007669"/>
    <property type="project" value="InterPro"/>
</dbReference>
<sequence>MNSDAVVQIDEKINNTPDATKMQQDQYASIQPPTSNEIQLLGKCNVHFELNHNYRDNVYEQPIYYLADNYKLQIIKSIKQNATINDDTPIITTPQVIDSKDTATLDKEKLDTNLKFENIDMHNINLQLFDYDSETVNQIDKFNYIINKSSTDPINFEYKTARFTLTPGLCNVKSAIPGIAHGQVTLMTYYDISFCKADLLIFEEFLKSANKYYKKYLLNNDDDDEKKIKIYVNPDEGGYFDFVASRSKRSLDTIYLPHKLKSDILNDITHFLLPKTKERYAKLGINYKRVYLFEGVPGAGKTSFIVALASHFNYDVAIVSFGPKFKDTDLIHLLRDIKDTSENKRKKFLILEDMDCIFKERKSNDEARNMISFSGLLNILDGLATPENLICFMTTNYKNHLDNALIRPGRIDYIMHFDYAVKEQICNVFTVYMDLNSENTGDFTEQFYNVVKDLHIKISVSLLQQYLLKYLDNPKMAIDNIGELKIMYQVSIVDTAAEESCLFS</sequence>
<dbReference type="GO" id="GO:0005524">
    <property type="term" value="F:ATP binding"/>
    <property type="evidence" value="ECO:0007669"/>
    <property type="project" value="InterPro"/>
</dbReference>
<dbReference type="SMART" id="SM00382">
    <property type="entry name" value="AAA"/>
    <property type="match status" value="1"/>
</dbReference>
<dbReference type="SUPFAM" id="SSF52540">
    <property type="entry name" value="P-loop containing nucleoside triphosphate hydrolases"/>
    <property type="match status" value="1"/>
</dbReference>
<reference evidence="3" key="1">
    <citation type="journal article" date="2020" name="Nature">
        <title>Giant virus diversity and host interactions through global metagenomics.</title>
        <authorList>
            <person name="Schulz F."/>
            <person name="Roux S."/>
            <person name="Paez-Espino D."/>
            <person name="Jungbluth S."/>
            <person name="Walsh D.A."/>
            <person name="Denef V.J."/>
            <person name="McMahon K.D."/>
            <person name="Konstantinidis K.T."/>
            <person name="Eloe-Fadrosh E.A."/>
            <person name="Kyrpides N.C."/>
            <person name="Woyke T."/>
        </authorList>
    </citation>
    <scope>NUCLEOTIDE SEQUENCE</scope>
    <source>
        <strain evidence="3">GVMAG-M-3300023184-13</strain>
    </source>
</reference>
<dbReference type="PANTHER" id="PTHR23070">
    <property type="entry name" value="BCS1 AAA-TYPE ATPASE"/>
    <property type="match status" value="1"/>
</dbReference>
<dbReference type="InterPro" id="IPR003959">
    <property type="entry name" value="ATPase_AAA_core"/>
</dbReference>
<dbReference type="InterPro" id="IPR003593">
    <property type="entry name" value="AAA+_ATPase"/>
</dbReference>
<feature type="domain" description="AAA+ ATPase" evidence="2">
    <location>
        <begin position="287"/>
        <end position="421"/>
    </location>
</feature>
<dbReference type="InterPro" id="IPR027417">
    <property type="entry name" value="P-loop_NTPase"/>
</dbReference>
<dbReference type="InterPro" id="IPR050747">
    <property type="entry name" value="Mitochondrial_chaperone_BCS1"/>
</dbReference>
<proteinExistence type="inferred from homology"/>
<name>A0A6C0HL10_9ZZZZ</name>
<dbReference type="EMBL" id="MN739980">
    <property type="protein sequence ID" value="QHT81312.1"/>
    <property type="molecule type" value="Genomic_DNA"/>
</dbReference>
<comment type="similarity">
    <text evidence="1">Belongs to the AAA ATPase family. BCS1 subfamily.</text>
</comment>
<dbReference type="AlphaFoldDB" id="A0A6C0HL10"/>